<evidence type="ECO:0000259" key="1">
    <source>
        <dbReference type="Pfam" id="PF12973"/>
    </source>
</evidence>
<evidence type="ECO:0000313" key="2">
    <source>
        <dbReference type="EMBL" id="SEC48467.1"/>
    </source>
</evidence>
<protein>
    <submittedName>
        <fullName evidence="2">ChrR Cupin-like domain-containing protein</fullName>
    </submittedName>
</protein>
<dbReference type="Gene3D" id="2.60.120.10">
    <property type="entry name" value="Jelly Rolls"/>
    <property type="match status" value="1"/>
</dbReference>
<dbReference type="InterPro" id="IPR014710">
    <property type="entry name" value="RmlC-like_jellyroll"/>
</dbReference>
<proteinExistence type="predicted"/>
<dbReference type="SUPFAM" id="SSF51182">
    <property type="entry name" value="RmlC-like cupins"/>
    <property type="match status" value="1"/>
</dbReference>
<sequence>MSLTALISKTWLHAPPSGGIISHRGLRIFSGQLEERLKFMMPTASSDKFKLNEVVWADLVINGKLLSGITYFMLESNDTWCSYWMKMGTNCQSVLHRHTDVELIMILQGQVKDSTGSIYEKGDCVIYKKDSEHQLYSKHGCIMLVIESRPPIIY</sequence>
<dbReference type="Pfam" id="PF12973">
    <property type="entry name" value="Cupin_7"/>
    <property type="match status" value="1"/>
</dbReference>
<dbReference type="InterPro" id="IPR011051">
    <property type="entry name" value="RmlC_Cupin_sf"/>
</dbReference>
<feature type="domain" description="ChrR-like cupin" evidence="1">
    <location>
        <begin position="67"/>
        <end position="145"/>
    </location>
</feature>
<organism evidence="2 3">
    <name type="scientific">Pseudomonas jessenii</name>
    <dbReference type="NCBI Taxonomy" id="77298"/>
    <lineage>
        <taxon>Bacteria</taxon>
        <taxon>Pseudomonadati</taxon>
        <taxon>Pseudomonadota</taxon>
        <taxon>Gammaproteobacteria</taxon>
        <taxon>Pseudomonadales</taxon>
        <taxon>Pseudomonadaceae</taxon>
        <taxon>Pseudomonas</taxon>
    </lineage>
</organism>
<dbReference type="InterPro" id="IPR025979">
    <property type="entry name" value="ChrR-like_cupin_dom"/>
</dbReference>
<dbReference type="EMBL" id="FNTC01000002">
    <property type="protein sequence ID" value="SEC48467.1"/>
    <property type="molecule type" value="Genomic_DNA"/>
</dbReference>
<name>A0A231GQ26_PSEJE</name>
<gene>
    <name evidence="2" type="ORF">SAMN04490187_4548</name>
</gene>
<dbReference type="Proteomes" id="UP000198542">
    <property type="component" value="Unassembled WGS sequence"/>
</dbReference>
<dbReference type="AlphaFoldDB" id="A0A231GQ26"/>
<reference evidence="3" key="1">
    <citation type="submission" date="2016-10" db="EMBL/GenBank/DDBJ databases">
        <authorList>
            <person name="Varghese N."/>
            <person name="Submissions S."/>
        </authorList>
    </citation>
    <scope>NUCLEOTIDE SEQUENCE [LARGE SCALE GENOMIC DNA]</scope>
    <source>
        <strain evidence="3">BS3660</strain>
    </source>
</reference>
<accession>A0A231GQ26</accession>
<keyword evidence="3" id="KW-1185">Reference proteome</keyword>
<evidence type="ECO:0000313" key="3">
    <source>
        <dbReference type="Proteomes" id="UP000198542"/>
    </source>
</evidence>
<dbReference type="RefSeq" id="WP_090455897.1">
    <property type="nucleotide sequence ID" value="NZ_NIWT01000001.1"/>
</dbReference>